<dbReference type="PANTHER" id="PTHR10098:SF106">
    <property type="entry name" value="TETRATRICOPEPTIDE REPEAT PROTEIN 28-LIKE PROTEIN"/>
    <property type="match status" value="1"/>
</dbReference>
<dbReference type="Pfam" id="PF13424">
    <property type="entry name" value="TPR_12"/>
    <property type="match status" value="5"/>
</dbReference>
<dbReference type="PROSITE" id="PS50168">
    <property type="entry name" value="DED"/>
    <property type="match status" value="1"/>
</dbReference>
<proteinExistence type="predicted"/>
<feature type="region of interest" description="Disordered" evidence="2">
    <location>
        <begin position="337"/>
        <end position="356"/>
    </location>
</feature>
<dbReference type="Pfam" id="PF13181">
    <property type="entry name" value="TPR_8"/>
    <property type="match status" value="2"/>
</dbReference>
<feature type="region of interest" description="Disordered" evidence="2">
    <location>
        <begin position="109"/>
        <end position="137"/>
    </location>
</feature>
<reference evidence="4" key="1">
    <citation type="submission" date="2022-01" db="EMBL/GenBank/DDBJ databases">
        <authorList>
            <person name="Braso-Vives M."/>
        </authorList>
    </citation>
    <scope>NUCLEOTIDE SEQUENCE</scope>
</reference>
<feature type="repeat" description="TPR" evidence="1">
    <location>
        <begin position="1251"/>
        <end position="1284"/>
    </location>
</feature>
<feature type="repeat" description="TPR" evidence="1">
    <location>
        <begin position="938"/>
        <end position="971"/>
    </location>
</feature>
<dbReference type="InterPro" id="IPR011029">
    <property type="entry name" value="DEATH-like_dom_sf"/>
</dbReference>
<dbReference type="InterPro" id="IPR006597">
    <property type="entry name" value="Sel1-like"/>
</dbReference>
<dbReference type="EMBL" id="OV696703">
    <property type="protein sequence ID" value="CAH1250227.1"/>
    <property type="molecule type" value="Genomic_DNA"/>
</dbReference>
<dbReference type="InterPro" id="IPR001875">
    <property type="entry name" value="DED_dom"/>
</dbReference>
<feature type="region of interest" description="Disordered" evidence="2">
    <location>
        <begin position="1177"/>
        <end position="1198"/>
    </location>
</feature>
<dbReference type="SUPFAM" id="SSF47986">
    <property type="entry name" value="DEATH domain"/>
    <property type="match status" value="1"/>
</dbReference>
<feature type="compositionally biased region" description="Polar residues" evidence="2">
    <location>
        <begin position="1181"/>
        <end position="1195"/>
    </location>
</feature>
<keyword evidence="1" id="KW-0802">TPR repeat</keyword>
<feature type="repeat" description="TPR" evidence="1">
    <location>
        <begin position="1022"/>
        <end position="1055"/>
    </location>
</feature>
<dbReference type="InterPro" id="IPR011990">
    <property type="entry name" value="TPR-like_helical_dom_sf"/>
</dbReference>
<name>A0A8K0EEQ3_BRALA</name>
<keyword evidence="5" id="KW-1185">Reference proteome</keyword>
<dbReference type="Gene3D" id="1.10.533.10">
    <property type="entry name" value="Death Domain, Fas"/>
    <property type="match status" value="1"/>
</dbReference>
<feature type="repeat" description="TPR" evidence="1">
    <location>
        <begin position="693"/>
        <end position="726"/>
    </location>
</feature>
<protein>
    <submittedName>
        <fullName evidence="4">TTC28 protein</fullName>
    </submittedName>
</protein>
<accession>A0A8K0EEQ3</accession>
<feature type="compositionally biased region" description="Polar residues" evidence="2">
    <location>
        <begin position="435"/>
        <end position="445"/>
    </location>
</feature>
<feature type="repeat" description="TPR" evidence="1">
    <location>
        <begin position="774"/>
        <end position="807"/>
    </location>
</feature>
<evidence type="ECO:0000259" key="3">
    <source>
        <dbReference type="PROSITE" id="PS50168"/>
    </source>
</evidence>
<dbReference type="GO" id="GO:0042981">
    <property type="term" value="P:regulation of apoptotic process"/>
    <property type="evidence" value="ECO:0007669"/>
    <property type="project" value="InterPro"/>
</dbReference>
<dbReference type="SUPFAM" id="SSF48452">
    <property type="entry name" value="TPR-like"/>
    <property type="match status" value="5"/>
</dbReference>
<dbReference type="Proteomes" id="UP000838412">
    <property type="component" value="Chromosome 18"/>
</dbReference>
<dbReference type="SMART" id="SM00671">
    <property type="entry name" value="SEL1"/>
    <property type="match status" value="4"/>
</dbReference>
<dbReference type="CDD" id="cd00045">
    <property type="entry name" value="DED"/>
    <property type="match status" value="1"/>
</dbReference>
<feature type="region of interest" description="Disordered" evidence="2">
    <location>
        <begin position="429"/>
        <end position="467"/>
    </location>
</feature>
<evidence type="ECO:0000256" key="2">
    <source>
        <dbReference type="SAM" id="MobiDB-lite"/>
    </source>
</evidence>
<dbReference type="PROSITE" id="PS50005">
    <property type="entry name" value="TPR"/>
    <property type="match status" value="9"/>
</dbReference>
<feature type="repeat" description="TPR" evidence="1">
    <location>
        <begin position="814"/>
        <end position="847"/>
    </location>
</feature>
<feature type="repeat" description="TPR" evidence="1">
    <location>
        <begin position="1143"/>
        <end position="1176"/>
    </location>
</feature>
<feature type="compositionally biased region" description="Polar residues" evidence="2">
    <location>
        <begin position="124"/>
        <end position="137"/>
    </location>
</feature>
<feature type="compositionally biased region" description="Polar residues" evidence="2">
    <location>
        <begin position="457"/>
        <end position="467"/>
    </location>
</feature>
<sequence>MADHPRQDLYLEIDRNLKERELIDLRNYVSGAKILPARFVQKADAQQIFNQLEHERKLKDGDISLLGDILRKIGRHDYAEQAEEIAENERKELICSLQHHDKNLAGWKDQTSRKSETVMDFTETGPSTSRDETASQSGPPLLPIVVEILAQVIPSVETPDDMLSYAQAKETLCTIDVTADETLHMLKQIKSRTANISELLKVVKAIKKLEKFKGVKVAFVKKGSLVFYLQCTDLNGLGELWFMYKRGELNTLMHISMVSEETVQQLSAATVSVKTTINVEDFSDALVYTLTSPSAKGQSVQRLSQEYPLYQPHTHTRSNVLDVLHLDRKKLPKVCGEQPLQERPLPTQRDDGEDDLRRLGNFQTADSTAEETPQDKEVQEINAVLEPTGASVIPDDQQTAEALGNTEVPQMASELVSLDIDEWERLLGPRRKRTSSMGSESSGYVTGTPGSGLSRPDSPTGNGDTQDTLETRLAELNTPEVKRDKAQQFDLYCQIGDLYRTKLHKLQSALQYYQNMLECSRALSEETIQAKAYSRLGLTCDMLGLQQEAFRNHERALAIYRVETKNESDICVAYKNLASSLALSGQVSDAKTNYELALTIAMGTGNKIEQIEIYCLLGDLHRAQLREPQVSLKFYYREMLELGRGLGRKDMEGLAYNRLGTACGDMQEYEVALEWHQKHLKMCQDDEDKKEQIKAQINVGTAYRKLGKLDQATSHFNTALQTAQQTGDQHGQMKVYFNMGDMHREQLHSPQTAIQYYEQALDLARQLKDRREEGRAYNRLGLVYCEMGEYEAALGWSKKFLKVSQDYEDTEGQIRAHTEIGDVYSLLGKLDQATSHFNTALQMAQQTGDQHGQIEVYAKMGEMHREQLHSPRTMRTAIQYYKQSLDLARQLKDRREEGLAYNRLGQVHCEMGEYEAALGWSEKFLKISQDYEDTEGQINAHTDIGDTYRLLGKLDQATSHFNTALQMAQQTGDQHGQIEVYAKMGEMHREQLHSPRTMRTAIQYYKQSLDLARQLKDRREVGLAYNRLGLVHCEMGEYEAALGWSEKSLKVSQDYEDTEGQITAHTNMGDIHKLLEKFDQATSHFNSALQMAQQTGDQREQMKVYFSMGDMHREQLHSPREAIQYYEQALDLGRQLNSKREKELAYDRLGLSHFNIGEYEAGLEWYQKALKIKENGDRGAQGTTHSGAYPTSASPYQDKLGRTSMMKRQMKMCFQTGENHREQLHSPRKAIQFYEHALELARQLKDRHEEGLASDRLGRVYFELKVYEAALEWYEKYLKMKEDDKDKKAQITAHKNIAKSYKKMGKKDLAKSHYQSAMTIAMEIGDKQQRDDIRKKIGKL</sequence>
<evidence type="ECO:0000256" key="1">
    <source>
        <dbReference type="PROSITE-ProRule" id="PRU00339"/>
    </source>
</evidence>
<dbReference type="PANTHER" id="PTHR10098">
    <property type="entry name" value="RAPSYN-RELATED"/>
    <property type="match status" value="1"/>
</dbReference>
<feature type="repeat" description="TPR" evidence="1">
    <location>
        <begin position="898"/>
        <end position="931"/>
    </location>
</feature>
<dbReference type="OrthoDB" id="626167at2759"/>
<gene>
    <name evidence="4" type="primary">TTC28</name>
    <name evidence="4" type="ORF">BLAG_LOCUS11064</name>
</gene>
<organism evidence="4 5">
    <name type="scientific">Branchiostoma lanceolatum</name>
    <name type="common">Common lancelet</name>
    <name type="synonym">Amphioxus lanceolatum</name>
    <dbReference type="NCBI Taxonomy" id="7740"/>
    <lineage>
        <taxon>Eukaryota</taxon>
        <taxon>Metazoa</taxon>
        <taxon>Chordata</taxon>
        <taxon>Cephalochordata</taxon>
        <taxon>Leptocardii</taxon>
        <taxon>Amphioxiformes</taxon>
        <taxon>Branchiostomatidae</taxon>
        <taxon>Branchiostoma</taxon>
    </lineage>
</organism>
<feature type="domain" description="DED" evidence="3">
    <location>
        <begin position="5"/>
        <end position="84"/>
    </location>
</feature>
<feature type="repeat" description="TPR" evidence="1">
    <location>
        <begin position="1062"/>
        <end position="1095"/>
    </location>
</feature>
<evidence type="ECO:0000313" key="4">
    <source>
        <dbReference type="EMBL" id="CAH1250227.1"/>
    </source>
</evidence>
<evidence type="ECO:0000313" key="5">
    <source>
        <dbReference type="Proteomes" id="UP000838412"/>
    </source>
</evidence>
<dbReference type="InterPro" id="IPR019734">
    <property type="entry name" value="TPR_rpt"/>
</dbReference>
<dbReference type="SMART" id="SM00028">
    <property type="entry name" value="TPR"/>
    <property type="match status" value="16"/>
</dbReference>
<dbReference type="Gene3D" id="1.25.40.10">
    <property type="entry name" value="Tetratricopeptide repeat domain"/>
    <property type="match status" value="5"/>
</dbReference>